<name>A0A941CNI0_9CLOT</name>
<evidence type="ECO:0000313" key="3">
    <source>
        <dbReference type="EMBL" id="MBR0574780.1"/>
    </source>
</evidence>
<gene>
    <name evidence="2" type="primary">ltrA</name>
    <name evidence="2" type="ORF">KCG48_00325</name>
    <name evidence="3" type="ORF">KCG48_00355</name>
</gene>
<dbReference type="GO" id="GO:0003964">
    <property type="term" value="F:RNA-directed DNA polymerase activity"/>
    <property type="evidence" value="ECO:0007669"/>
    <property type="project" value="UniProtKB-KW"/>
</dbReference>
<dbReference type="Proteomes" id="UP000675379">
    <property type="component" value="Unassembled WGS sequence"/>
</dbReference>
<dbReference type="InterPro" id="IPR043128">
    <property type="entry name" value="Rev_trsase/Diguanyl_cyclase"/>
</dbReference>
<dbReference type="AlphaFoldDB" id="A0A941CNI0"/>
<sequence>MNAKANNTIDKVRELQRGLYQCAKNNRQRRFHALYDKVHRMDVLWKAWDIVRKNKGAGGVDEMTIGEIEDAGVEVFLLEISEALEGGDYRPRPVKRTYIPMKDGKKRPLGLPTVKDKVVQTAAKIVMEPIFEADFRDCSFGFRPKRNQYQALEVIRKKCNNKGWWVLDADIKGYFDNIDHEKLMKLVEKRICDRRMTKLIRLWLKAGVMEDGHVIETETGSAQGASISPLLSNIYLNVLDCYWEKNYSHLGTLVRFADDFVIIAKTKKDIGHAYKAVAYVMAKLGLQLNLEKTRFVNMYDGKDGFDFLGFHHRRSQMETRKGRRYTTTAQVPSKKAKKAMREKIKEVFQSRSSLLLEVQEVVRILNPKIVGLRNYYGLKHAKKALNTLDWYVTKRLILWYNMKNQKKRRLGGYRKIVHLLDSAGLKKLGA</sequence>
<dbReference type="Pfam" id="PF08388">
    <property type="entry name" value="GIIM"/>
    <property type="match status" value="1"/>
</dbReference>
<keyword evidence="2" id="KW-0695">RNA-directed DNA polymerase</keyword>
<dbReference type="NCBIfam" id="TIGR04416">
    <property type="entry name" value="group_II_RT_mat"/>
    <property type="match status" value="1"/>
</dbReference>
<comment type="caution">
    <text evidence="2">The sequence shown here is derived from an EMBL/GenBank/DDBJ whole genome shotgun (WGS) entry which is preliminary data.</text>
</comment>
<dbReference type="PANTHER" id="PTHR34047:SF8">
    <property type="entry name" value="PROTEIN YKFC"/>
    <property type="match status" value="1"/>
</dbReference>
<dbReference type="PROSITE" id="PS50878">
    <property type="entry name" value="RT_POL"/>
    <property type="match status" value="1"/>
</dbReference>
<dbReference type="Gene3D" id="3.30.70.270">
    <property type="match status" value="1"/>
</dbReference>
<protein>
    <submittedName>
        <fullName evidence="2">Group II intron reverse transcriptase/maturase</fullName>
        <ecNumber evidence="2">2.7.7.49</ecNumber>
    </submittedName>
</protein>
<dbReference type="CDD" id="cd01651">
    <property type="entry name" value="RT_G2_intron"/>
    <property type="match status" value="1"/>
</dbReference>
<dbReference type="PANTHER" id="PTHR34047">
    <property type="entry name" value="NUCLEAR INTRON MATURASE 1, MITOCHONDRIAL-RELATED"/>
    <property type="match status" value="1"/>
</dbReference>
<keyword evidence="2" id="KW-0808">Transferase</keyword>
<dbReference type="EMBL" id="JAGSCS010000001">
    <property type="protein sequence ID" value="MBR0574774.1"/>
    <property type="molecule type" value="Genomic_DNA"/>
</dbReference>
<keyword evidence="4" id="KW-1185">Reference proteome</keyword>
<dbReference type="Pfam" id="PF00078">
    <property type="entry name" value="RVT_1"/>
    <property type="match status" value="1"/>
</dbReference>
<evidence type="ECO:0000259" key="1">
    <source>
        <dbReference type="PROSITE" id="PS50878"/>
    </source>
</evidence>
<dbReference type="InterPro" id="IPR000477">
    <property type="entry name" value="RT_dom"/>
</dbReference>
<evidence type="ECO:0000313" key="4">
    <source>
        <dbReference type="Proteomes" id="UP000675379"/>
    </source>
</evidence>
<dbReference type="EC" id="2.7.7.49" evidence="2"/>
<dbReference type="RefSeq" id="WP_211799297.1">
    <property type="nucleotide sequence ID" value="NZ_JAGSCS010000001.1"/>
</dbReference>
<feature type="domain" description="Reverse transcriptase" evidence="1">
    <location>
        <begin position="80"/>
        <end position="312"/>
    </location>
</feature>
<dbReference type="InterPro" id="IPR013597">
    <property type="entry name" value="Mat_intron_G2"/>
</dbReference>
<reference evidence="2" key="1">
    <citation type="submission" date="2021-04" db="EMBL/GenBank/DDBJ databases">
        <title>Proteiniclasticum sedimins sp. nov., an obligate anaerobic bacterium isolated from anaerobic sludge.</title>
        <authorList>
            <person name="Liu J."/>
        </authorList>
    </citation>
    <scope>NUCLEOTIDE SEQUENCE</scope>
    <source>
        <strain evidence="2">BAD-10</strain>
    </source>
</reference>
<dbReference type="EMBL" id="JAGSCS010000001">
    <property type="protein sequence ID" value="MBR0574780.1"/>
    <property type="molecule type" value="Genomic_DNA"/>
</dbReference>
<dbReference type="InterPro" id="IPR030931">
    <property type="entry name" value="Group_II_RT_mat"/>
</dbReference>
<dbReference type="InterPro" id="IPR043502">
    <property type="entry name" value="DNA/RNA_pol_sf"/>
</dbReference>
<accession>A0A941CNI0</accession>
<evidence type="ECO:0000313" key="2">
    <source>
        <dbReference type="EMBL" id="MBR0574774.1"/>
    </source>
</evidence>
<dbReference type="SUPFAM" id="SSF56672">
    <property type="entry name" value="DNA/RNA polymerases"/>
    <property type="match status" value="1"/>
</dbReference>
<keyword evidence="2" id="KW-0548">Nucleotidyltransferase</keyword>
<proteinExistence type="predicted"/>
<dbReference type="InterPro" id="IPR051083">
    <property type="entry name" value="GrpII_Intron_Splice-Mob/Def"/>
</dbReference>
<organism evidence="2 4">
    <name type="scientific">Proteiniclasticum sediminis</name>
    <dbReference type="NCBI Taxonomy" id="2804028"/>
    <lineage>
        <taxon>Bacteria</taxon>
        <taxon>Bacillati</taxon>
        <taxon>Bacillota</taxon>
        <taxon>Clostridia</taxon>
        <taxon>Eubacteriales</taxon>
        <taxon>Clostridiaceae</taxon>
        <taxon>Proteiniclasticum</taxon>
    </lineage>
</organism>